<dbReference type="Pfam" id="PF04155">
    <property type="entry name" value="Ground-like"/>
    <property type="match status" value="1"/>
</dbReference>
<protein>
    <submittedName>
        <fullName evidence="4">Ground-like domain-containing protein</fullName>
    </submittedName>
</protein>
<evidence type="ECO:0000313" key="4">
    <source>
        <dbReference type="WBParaSite" id="BXY_1624500.1"/>
    </source>
</evidence>
<name>A0A1I7ST75_BURXY</name>
<dbReference type="InterPro" id="IPR007284">
    <property type="entry name" value="Ground-like_dom"/>
</dbReference>
<feature type="domain" description="Ground-like" evidence="2">
    <location>
        <begin position="109"/>
        <end position="179"/>
    </location>
</feature>
<dbReference type="Proteomes" id="UP000095284">
    <property type="component" value="Unplaced"/>
</dbReference>
<reference evidence="4" key="1">
    <citation type="submission" date="2016-11" db="UniProtKB">
        <authorList>
            <consortium name="WormBaseParasite"/>
        </authorList>
    </citation>
    <scope>IDENTIFICATION</scope>
</reference>
<organism evidence="3 4">
    <name type="scientific">Bursaphelenchus xylophilus</name>
    <name type="common">Pinewood nematode worm</name>
    <name type="synonym">Aphelenchoides xylophilus</name>
    <dbReference type="NCBI Taxonomy" id="6326"/>
    <lineage>
        <taxon>Eukaryota</taxon>
        <taxon>Metazoa</taxon>
        <taxon>Ecdysozoa</taxon>
        <taxon>Nematoda</taxon>
        <taxon>Chromadorea</taxon>
        <taxon>Rhabditida</taxon>
        <taxon>Tylenchina</taxon>
        <taxon>Tylenchomorpha</taxon>
        <taxon>Aphelenchoidea</taxon>
        <taxon>Aphelenchoididae</taxon>
        <taxon>Bursaphelenchus</taxon>
    </lineage>
</organism>
<dbReference type="WBParaSite" id="BXY_1624500.1">
    <property type="protein sequence ID" value="BXY_1624500.1"/>
    <property type="gene ID" value="BXY_1624500"/>
</dbReference>
<accession>A0A1I7ST75</accession>
<evidence type="ECO:0000313" key="3">
    <source>
        <dbReference type="Proteomes" id="UP000095284"/>
    </source>
</evidence>
<sequence length="187" mass="21399">MPPKDKLGTLHLATGMGLQKNGAAEAKEAGNSKARRSPSLMSQRIAGKKPSGCPDCAVRRKPRKRIKKRPKRTIKRFKPTVDNEQPRIDDYDFDERPLAELDYHKSQDDDTCNSEKIRNIIKRETGTKTLTLKRNIQTLVEEELEDQFNVVCGKGQFSYITTTDEFCQETIDDTTCYVFKRNKIDDS</sequence>
<evidence type="ECO:0000259" key="2">
    <source>
        <dbReference type="Pfam" id="PF04155"/>
    </source>
</evidence>
<feature type="compositionally biased region" description="Basic residues" evidence="1">
    <location>
        <begin position="59"/>
        <end position="69"/>
    </location>
</feature>
<proteinExistence type="predicted"/>
<feature type="region of interest" description="Disordered" evidence="1">
    <location>
        <begin position="1"/>
        <end position="69"/>
    </location>
</feature>
<evidence type="ECO:0000256" key="1">
    <source>
        <dbReference type="SAM" id="MobiDB-lite"/>
    </source>
</evidence>
<dbReference type="AlphaFoldDB" id="A0A1I7ST75"/>